<gene>
    <name evidence="3" type="ORF">C1H46_007187</name>
</gene>
<dbReference type="Gene3D" id="2.60.34.10">
    <property type="entry name" value="Substrate Binding Domain Of DNAk, Chain A, domain 1"/>
    <property type="match status" value="1"/>
</dbReference>
<organism evidence="3 4">
    <name type="scientific">Malus baccata</name>
    <name type="common">Siberian crab apple</name>
    <name type="synonym">Pyrus baccata</name>
    <dbReference type="NCBI Taxonomy" id="106549"/>
    <lineage>
        <taxon>Eukaryota</taxon>
        <taxon>Viridiplantae</taxon>
        <taxon>Streptophyta</taxon>
        <taxon>Embryophyta</taxon>
        <taxon>Tracheophyta</taxon>
        <taxon>Spermatophyta</taxon>
        <taxon>Magnoliopsida</taxon>
        <taxon>eudicotyledons</taxon>
        <taxon>Gunneridae</taxon>
        <taxon>Pentapetalae</taxon>
        <taxon>rosids</taxon>
        <taxon>fabids</taxon>
        <taxon>Rosales</taxon>
        <taxon>Rosaceae</taxon>
        <taxon>Amygdaloideae</taxon>
        <taxon>Maleae</taxon>
        <taxon>Malus</taxon>
    </lineage>
</organism>
<dbReference type="GO" id="GO:0140662">
    <property type="term" value="F:ATP-dependent protein folding chaperone"/>
    <property type="evidence" value="ECO:0007669"/>
    <property type="project" value="InterPro"/>
</dbReference>
<dbReference type="GO" id="GO:0005524">
    <property type="term" value="F:ATP binding"/>
    <property type="evidence" value="ECO:0007669"/>
    <property type="project" value="UniProtKB-KW"/>
</dbReference>
<evidence type="ECO:0000256" key="1">
    <source>
        <dbReference type="ARBA" id="ARBA00022741"/>
    </source>
</evidence>
<reference evidence="3 4" key="1">
    <citation type="journal article" date="2019" name="G3 (Bethesda)">
        <title>Sequencing of a Wild Apple (Malus baccata) Genome Unravels the Differences Between Cultivated and Wild Apple Species Regarding Disease Resistance and Cold Tolerance.</title>
        <authorList>
            <person name="Chen X."/>
        </authorList>
    </citation>
    <scope>NUCLEOTIDE SEQUENCE [LARGE SCALE GENOMIC DNA]</scope>
    <source>
        <strain evidence="4">cv. Shandingzi</strain>
        <tissue evidence="3">Leaves</tissue>
    </source>
</reference>
<dbReference type="AlphaFoldDB" id="A0A540N7U8"/>
<dbReference type="EMBL" id="VIEB01000090">
    <property type="protein sequence ID" value="TQE07134.1"/>
    <property type="molecule type" value="Genomic_DNA"/>
</dbReference>
<dbReference type="Proteomes" id="UP000315295">
    <property type="component" value="Unassembled WGS sequence"/>
</dbReference>
<comment type="caution">
    <text evidence="3">The sequence shown here is derived from an EMBL/GenBank/DDBJ whole genome shotgun (WGS) entry which is preliminary data.</text>
</comment>
<protein>
    <submittedName>
        <fullName evidence="3">Uncharacterized protein</fullName>
    </submittedName>
</protein>
<dbReference type="Gene3D" id="3.30.420.40">
    <property type="match status" value="1"/>
</dbReference>
<name>A0A540N7U8_MALBA</name>
<dbReference type="InterPro" id="IPR013126">
    <property type="entry name" value="Hsp_70_fam"/>
</dbReference>
<dbReference type="Pfam" id="PF00012">
    <property type="entry name" value="HSP70"/>
    <property type="match status" value="1"/>
</dbReference>
<keyword evidence="2" id="KW-0067">ATP-binding</keyword>
<evidence type="ECO:0000313" key="4">
    <source>
        <dbReference type="Proteomes" id="UP000315295"/>
    </source>
</evidence>
<sequence length="219" mass="24175">MAMALASVCRNPLAWLKIEVTLTAECKGLIGGTALWRMNLILREIEREMHSFRSPSDTPITVVTHNGVEKQFRAEENSSMVLVKMQDIAEAYLGSTVRNQLYQRQASKKTGASAGLHGKELCKGIYPDEAVAYGSAGQAAMLSENNENGKLQDFALSDVIPLLLGVETTQTRWESGSDDKHFMLVVIPRNTRVPIKYNVTLFTSVDGNQAVARFSRARV</sequence>
<keyword evidence="1" id="KW-0547">Nucleotide-binding</keyword>
<evidence type="ECO:0000256" key="2">
    <source>
        <dbReference type="ARBA" id="ARBA00022840"/>
    </source>
</evidence>
<keyword evidence="4" id="KW-1185">Reference proteome</keyword>
<dbReference type="SUPFAM" id="SSF100920">
    <property type="entry name" value="Heat shock protein 70kD (HSP70), peptide-binding domain"/>
    <property type="match status" value="1"/>
</dbReference>
<evidence type="ECO:0000313" key="3">
    <source>
        <dbReference type="EMBL" id="TQE07134.1"/>
    </source>
</evidence>
<dbReference type="STRING" id="106549.A0A540N7U8"/>
<proteinExistence type="predicted"/>
<dbReference type="PANTHER" id="PTHR19375">
    <property type="entry name" value="HEAT SHOCK PROTEIN 70KDA"/>
    <property type="match status" value="1"/>
</dbReference>
<accession>A0A540N7U8</accession>
<dbReference type="InterPro" id="IPR029047">
    <property type="entry name" value="HSP70_peptide-bd_sf"/>
</dbReference>